<proteinExistence type="predicted"/>
<dbReference type="InterPro" id="IPR003594">
    <property type="entry name" value="HATPase_dom"/>
</dbReference>
<dbReference type="InterPro" id="IPR036097">
    <property type="entry name" value="HisK_dim/P_sf"/>
</dbReference>
<evidence type="ECO:0000259" key="8">
    <source>
        <dbReference type="PROSITE" id="PS50109"/>
    </source>
</evidence>
<feature type="domain" description="Histidine kinase" evidence="8">
    <location>
        <begin position="207"/>
        <end position="442"/>
    </location>
</feature>
<evidence type="ECO:0000256" key="4">
    <source>
        <dbReference type="ARBA" id="ARBA00022679"/>
    </source>
</evidence>
<sequence length="447" mass="51662">MTATTVLIFVLGLGVGIIIGLIQQRLRETKLRQLLREITQYQPDNISLPLINRVRRETRRLQSQTYQLQQNLEKWQKLLTIAPIGYLQVDQENQLLWCNEKARELLKLDHWQPNQVRLLLKLVRSYELDQLIEKTRQTQEPQSKEWTFHLTQVPSNPSSLISQESFSKSIPLKGFSYPLCNEQVGVFLEDRQALVELSQRSDRLFSDLTHELRTPLTSIRLVSETLHSRLEPPESRWVEQMLQEANRLIRLVEDWLEISQLEKQPRQHLKREVFALNPLIESAWETLQPFAQQKQLKLSNEANPNIFIRADQARLTQVFLNLFDNAIKHSPFQGSIWVKVFFVTGSEQKNYPENVVQINIIDQGEGLSQTDILRVFDRLYRGNGSHENNNGYDVDAEFQPSGTGLGLSITQQIILAHGGSIKADNHPETGGAWFQIQLPNSFESSTD</sequence>
<dbReference type="SMART" id="SM00388">
    <property type="entry name" value="HisKA"/>
    <property type="match status" value="1"/>
</dbReference>
<evidence type="ECO:0000256" key="3">
    <source>
        <dbReference type="ARBA" id="ARBA00022553"/>
    </source>
</evidence>
<dbReference type="Pfam" id="PF00512">
    <property type="entry name" value="HisKA"/>
    <property type="match status" value="1"/>
</dbReference>
<evidence type="ECO:0000256" key="5">
    <source>
        <dbReference type="ARBA" id="ARBA00022777"/>
    </source>
</evidence>
<dbReference type="PANTHER" id="PTHR45453">
    <property type="entry name" value="PHOSPHATE REGULON SENSOR PROTEIN PHOR"/>
    <property type="match status" value="1"/>
</dbReference>
<evidence type="ECO:0000256" key="1">
    <source>
        <dbReference type="ARBA" id="ARBA00000085"/>
    </source>
</evidence>
<dbReference type="KEGG" id="enn:FRE64_12510"/>
<dbReference type="OrthoDB" id="9773956at2"/>
<evidence type="ECO:0000256" key="6">
    <source>
        <dbReference type="ARBA" id="ARBA00023012"/>
    </source>
</evidence>
<feature type="transmembrane region" description="Helical" evidence="7">
    <location>
        <begin position="6"/>
        <end position="22"/>
    </location>
</feature>
<dbReference type="InterPro" id="IPR003661">
    <property type="entry name" value="HisK_dim/P_dom"/>
</dbReference>
<dbReference type="SUPFAM" id="SSF55874">
    <property type="entry name" value="ATPase domain of HSP90 chaperone/DNA topoisomerase II/histidine kinase"/>
    <property type="match status" value="1"/>
</dbReference>
<keyword evidence="7" id="KW-1133">Transmembrane helix</keyword>
<dbReference type="EC" id="2.7.13.3" evidence="2"/>
<dbReference type="CDD" id="cd00082">
    <property type="entry name" value="HisKA"/>
    <property type="match status" value="1"/>
</dbReference>
<comment type="catalytic activity">
    <reaction evidence="1">
        <text>ATP + protein L-histidine = ADP + protein N-phospho-L-histidine.</text>
        <dbReference type="EC" id="2.7.13.3"/>
    </reaction>
</comment>
<dbReference type="SUPFAM" id="SSF47384">
    <property type="entry name" value="Homodimeric domain of signal transducing histidine kinase"/>
    <property type="match status" value="1"/>
</dbReference>
<keyword evidence="7" id="KW-0812">Transmembrane</keyword>
<keyword evidence="10" id="KW-1185">Reference proteome</keyword>
<dbReference type="InterPro" id="IPR005467">
    <property type="entry name" value="His_kinase_dom"/>
</dbReference>
<dbReference type="PRINTS" id="PR00344">
    <property type="entry name" value="BCTRLSENSOR"/>
</dbReference>
<accession>A0A5B8NQ85</accession>
<gene>
    <name evidence="9" type="ORF">FRE64_12510</name>
</gene>
<dbReference type="InterPro" id="IPR050351">
    <property type="entry name" value="BphY/WalK/GraS-like"/>
</dbReference>
<dbReference type="PROSITE" id="PS50109">
    <property type="entry name" value="HIS_KIN"/>
    <property type="match status" value="1"/>
</dbReference>
<dbReference type="PANTHER" id="PTHR45453:SF1">
    <property type="entry name" value="PHOSPHATE REGULON SENSOR PROTEIN PHOR"/>
    <property type="match status" value="1"/>
</dbReference>
<evidence type="ECO:0000313" key="9">
    <source>
        <dbReference type="EMBL" id="QDZ40701.1"/>
    </source>
</evidence>
<dbReference type="Gene3D" id="1.10.287.130">
    <property type="match status" value="1"/>
</dbReference>
<evidence type="ECO:0000256" key="7">
    <source>
        <dbReference type="SAM" id="Phobius"/>
    </source>
</evidence>
<dbReference type="Pfam" id="PF02518">
    <property type="entry name" value="HATPase_c"/>
    <property type="match status" value="1"/>
</dbReference>
<keyword evidence="7" id="KW-0472">Membrane</keyword>
<dbReference type="GO" id="GO:0016036">
    <property type="term" value="P:cellular response to phosphate starvation"/>
    <property type="evidence" value="ECO:0007669"/>
    <property type="project" value="TreeGrafter"/>
</dbReference>
<dbReference type="CDD" id="cd00075">
    <property type="entry name" value="HATPase"/>
    <property type="match status" value="1"/>
</dbReference>
<evidence type="ECO:0000313" key="10">
    <source>
        <dbReference type="Proteomes" id="UP000318453"/>
    </source>
</evidence>
<dbReference type="RefSeq" id="WP_146296547.1">
    <property type="nucleotide sequence ID" value="NZ_CP042326.1"/>
</dbReference>
<dbReference type="GO" id="GO:0004721">
    <property type="term" value="F:phosphoprotein phosphatase activity"/>
    <property type="evidence" value="ECO:0007669"/>
    <property type="project" value="TreeGrafter"/>
</dbReference>
<name>A0A5B8NQ85_9CHRO</name>
<dbReference type="AlphaFoldDB" id="A0A5B8NQ85"/>
<dbReference type="InterPro" id="IPR004358">
    <property type="entry name" value="Sig_transdc_His_kin-like_C"/>
</dbReference>
<organism evidence="9 10">
    <name type="scientific">Euhalothece natronophila Z-M001</name>
    <dbReference type="NCBI Taxonomy" id="522448"/>
    <lineage>
        <taxon>Bacteria</taxon>
        <taxon>Bacillati</taxon>
        <taxon>Cyanobacteriota</taxon>
        <taxon>Cyanophyceae</taxon>
        <taxon>Oscillatoriophycideae</taxon>
        <taxon>Chroococcales</taxon>
        <taxon>Halothecacae</taxon>
        <taxon>Halothece cluster</taxon>
        <taxon>Euhalothece</taxon>
    </lineage>
</organism>
<keyword evidence="3" id="KW-0597">Phosphoprotein</keyword>
<protein>
    <recommendedName>
        <fullName evidence="2">histidine kinase</fullName>
        <ecNumber evidence="2">2.7.13.3</ecNumber>
    </recommendedName>
</protein>
<keyword evidence="5 9" id="KW-0418">Kinase</keyword>
<dbReference type="Gene3D" id="3.30.565.10">
    <property type="entry name" value="Histidine kinase-like ATPase, C-terminal domain"/>
    <property type="match status" value="1"/>
</dbReference>
<dbReference type="SMART" id="SM00387">
    <property type="entry name" value="HATPase_c"/>
    <property type="match status" value="1"/>
</dbReference>
<dbReference type="InterPro" id="IPR036890">
    <property type="entry name" value="HATPase_C_sf"/>
</dbReference>
<evidence type="ECO:0000256" key="2">
    <source>
        <dbReference type="ARBA" id="ARBA00012438"/>
    </source>
</evidence>
<dbReference type="GO" id="GO:0000155">
    <property type="term" value="F:phosphorelay sensor kinase activity"/>
    <property type="evidence" value="ECO:0007669"/>
    <property type="project" value="InterPro"/>
</dbReference>
<dbReference type="GO" id="GO:0005886">
    <property type="term" value="C:plasma membrane"/>
    <property type="evidence" value="ECO:0007669"/>
    <property type="project" value="TreeGrafter"/>
</dbReference>
<keyword evidence="6" id="KW-0902">Two-component regulatory system</keyword>
<keyword evidence="4" id="KW-0808">Transferase</keyword>
<dbReference type="Proteomes" id="UP000318453">
    <property type="component" value="Chromosome"/>
</dbReference>
<reference evidence="9" key="1">
    <citation type="submission" date="2019-08" db="EMBL/GenBank/DDBJ databases">
        <title>Carotenoids and Carotenoid Binding Proteins in the Halophilic Cyanobacterium Euhalothece sp. ZM00.</title>
        <authorList>
            <person name="Cho S.M."/>
            <person name="Song J.Y."/>
            <person name="Park Y.-I."/>
        </authorList>
    </citation>
    <scope>NUCLEOTIDE SEQUENCE [LARGE SCALE GENOMIC DNA]</scope>
    <source>
        <strain evidence="9">Z-M001</strain>
    </source>
</reference>
<dbReference type="EMBL" id="CP042326">
    <property type="protein sequence ID" value="QDZ40701.1"/>
    <property type="molecule type" value="Genomic_DNA"/>
</dbReference>